<dbReference type="Proteomes" id="UP001165079">
    <property type="component" value="Unassembled WGS sequence"/>
</dbReference>
<dbReference type="GO" id="GO:0006355">
    <property type="term" value="P:regulation of DNA-templated transcription"/>
    <property type="evidence" value="ECO:0007669"/>
    <property type="project" value="InterPro"/>
</dbReference>
<evidence type="ECO:0000313" key="5">
    <source>
        <dbReference type="Proteomes" id="UP001165079"/>
    </source>
</evidence>
<keyword evidence="5" id="KW-1185">Reference proteome</keyword>
<feature type="domain" description="HTH luxR-type" evidence="3">
    <location>
        <begin position="712"/>
        <end position="777"/>
    </location>
</feature>
<evidence type="ECO:0000256" key="1">
    <source>
        <dbReference type="ARBA" id="ARBA00022741"/>
    </source>
</evidence>
<dbReference type="RefSeq" id="WP_285665847.1">
    <property type="nucleotide sequence ID" value="NZ_BSTX01000004.1"/>
</dbReference>
<dbReference type="InterPro" id="IPR016032">
    <property type="entry name" value="Sig_transdc_resp-reg_C-effctor"/>
</dbReference>
<dbReference type="Pfam" id="PF00196">
    <property type="entry name" value="GerE"/>
    <property type="match status" value="1"/>
</dbReference>
<dbReference type="EMBL" id="BSTX01000004">
    <property type="protein sequence ID" value="GLZ80611.1"/>
    <property type="molecule type" value="Genomic_DNA"/>
</dbReference>
<evidence type="ECO:0000313" key="4">
    <source>
        <dbReference type="EMBL" id="GLZ80611.1"/>
    </source>
</evidence>
<evidence type="ECO:0000259" key="3">
    <source>
        <dbReference type="PROSITE" id="PS50043"/>
    </source>
</evidence>
<dbReference type="InterPro" id="IPR036388">
    <property type="entry name" value="WH-like_DNA-bd_sf"/>
</dbReference>
<dbReference type="SUPFAM" id="SSF46894">
    <property type="entry name" value="C-terminal effector domain of the bipartite response regulators"/>
    <property type="match status" value="1"/>
</dbReference>
<dbReference type="CDD" id="cd06170">
    <property type="entry name" value="LuxR_C_like"/>
    <property type="match status" value="1"/>
</dbReference>
<dbReference type="GO" id="GO:0003677">
    <property type="term" value="F:DNA binding"/>
    <property type="evidence" value="ECO:0007669"/>
    <property type="project" value="InterPro"/>
</dbReference>
<dbReference type="PANTHER" id="PTHR16305">
    <property type="entry name" value="TESTICULAR SOLUBLE ADENYLYL CYCLASE"/>
    <property type="match status" value="1"/>
</dbReference>
<dbReference type="PROSITE" id="PS50043">
    <property type="entry name" value="HTH_LUXR_2"/>
    <property type="match status" value="1"/>
</dbReference>
<organism evidence="4 5">
    <name type="scientific">Actinorhabdospora filicis</name>
    <dbReference type="NCBI Taxonomy" id="1785913"/>
    <lineage>
        <taxon>Bacteria</taxon>
        <taxon>Bacillati</taxon>
        <taxon>Actinomycetota</taxon>
        <taxon>Actinomycetes</taxon>
        <taxon>Micromonosporales</taxon>
        <taxon>Micromonosporaceae</taxon>
        <taxon>Actinorhabdospora</taxon>
    </lineage>
</organism>
<dbReference type="GO" id="GO:0005524">
    <property type="term" value="F:ATP binding"/>
    <property type="evidence" value="ECO:0007669"/>
    <property type="project" value="UniProtKB-KW"/>
</dbReference>
<keyword evidence="2" id="KW-0067">ATP-binding</keyword>
<sequence>MAALPHIHREGLLAALREAAASPPWTVFLAGEAGTGKTALLADWLGDVPRVACAAGVPTTLPLHDPLVVEDAQWLDARAAARLRAIIAARRVGVVVTYRPEELPVAGLPLRRPVAWGAAHVTVGPVEPPGAHAKTVADCGGVAGVLAEVLATGASPTLDALVAGRMAALKGHALALARAAAVLREPAAPAVLAAVAGPVDLARAAERASALLTAHGTALGHRFPLAAEAAYRLVPVPVRDAMHRRALAVLTDPAALARHARAIGDPAWAGHAETAAARAFADGRTPEAIALLHDALTEPLPEEVRERMVTLLGDNAGASLHSDTTLALLREALAHATRPEARAVLHIDLGAALFNHLGRIEEARAHVRAAVAEHDGPTSTASRALSLLGFAYFPGTSLDDDRKHLARGLARAKASGDPIAWAAAMSNHATMLMATGAPGAPEALASIPTGSARERRLIARGHCNLADGAVWLGRYADAAGHLAEGARLAASTGAPFDANSAEGTSLRLDWALGRWDGLTARATAFAHAAAGMRPVAGEAHLVLGLLALARGDFDASAARLKDAALGWADDAAVPVAAATAGAGLRLLAARGEDPSRLAKEAVDRLRAKGNWVWGAELLPFSPVDATGAFAAGIAHADAPLAHAALAWCRGELDEARRRYLDLPRPYEAALVAEAAGDHATAEAEFTALGAVWDAARCRKTLRAAGHVPRGGRPGYGDRLSPREREVAELAAAGRTNREIAAALYLSPRTVEQHVASAVRKLRTTRAALTATGFPRTPTDGPPD</sequence>
<dbReference type="SMART" id="SM00421">
    <property type="entry name" value="HTH_LUXR"/>
    <property type="match status" value="1"/>
</dbReference>
<proteinExistence type="predicted"/>
<dbReference type="PANTHER" id="PTHR16305:SF35">
    <property type="entry name" value="TRANSCRIPTIONAL ACTIVATOR DOMAIN"/>
    <property type="match status" value="1"/>
</dbReference>
<name>A0A9W6SQV9_9ACTN</name>
<protein>
    <submittedName>
        <fullName evidence="4">Helix-turn-helix transcriptional regulator</fullName>
    </submittedName>
</protein>
<dbReference type="PROSITE" id="PS00622">
    <property type="entry name" value="HTH_LUXR_1"/>
    <property type="match status" value="1"/>
</dbReference>
<accession>A0A9W6SQV9</accession>
<dbReference type="InterPro" id="IPR000792">
    <property type="entry name" value="Tscrpt_reg_LuxR_C"/>
</dbReference>
<dbReference type="GO" id="GO:0005737">
    <property type="term" value="C:cytoplasm"/>
    <property type="evidence" value="ECO:0007669"/>
    <property type="project" value="TreeGrafter"/>
</dbReference>
<dbReference type="GO" id="GO:0004016">
    <property type="term" value="F:adenylate cyclase activity"/>
    <property type="evidence" value="ECO:0007669"/>
    <property type="project" value="TreeGrafter"/>
</dbReference>
<keyword evidence="1" id="KW-0547">Nucleotide-binding</keyword>
<dbReference type="AlphaFoldDB" id="A0A9W6SQV9"/>
<dbReference type="Gene3D" id="1.10.10.10">
    <property type="entry name" value="Winged helix-like DNA-binding domain superfamily/Winged helix DNA-binding domain"/>
    <property type="match status" value="1"/>
</dbReference>
<dbReference type="PRINTS" id="PR00038">
    <property type="entry name" value="HTHLUXR"/>
</dbReference>
<gene>
    <name evidence="4" type="ORF">Afil01_54180</name>
</gene>
<evidence type="ECO:0000256" key="2">
    <source>
        <dbReference type="ARBA" id="ARBA00022840"/>
    </source>
</evidence>
<comment type="caution">
    <text evidence="4">The sequence shown here is derived from an EMBL/GenBank/DDBJ whole genome shotgun (WGS) entry which is preliminary data.</text>
</comment>
<reference evidence="4" key="1">
    <citation type="submission" date="2023-03" db="EMBL/GenBank/DDBJ databases">
        <title>Actinorhabdospora filicis NBRC 111898.</title>
        <authorList>
            <person name="Ichikawa N."/>
            <person name="Sato H."/>
            <person name="Tonouchi N."/>
        </authorList>
    </citation>
    <scope>NUCLEOTIDE SEQUENCE</scope>
    <source>
        <strain evidence="4">NBRC 111898</strain>
    </source>
</reference>